<dbReference type="AlphaFoldDB" id="A0A0L0DD30"/>
<feature type="transmembrane region" description="Helical" evidence="1">
    <location>
        <begin position="20"/>
        <end position="41"/>
    </location>
</feature>
<keyword evidence="1" id="KW-0472">Membrane</keyword>
<name>A0A0L0DD30_THETB</name>
<dbReference type="RefSeq" id="XP_013757069.1">
    <property type="nucleotide sequence ID" value="XM_013901615.1"/>
</dbReference>
<feature type="transmembrane region" description="Helical" evidence="1">
    <location>
        <begin position="62"/>
        <end position="81"/>
    </location>
</feature>
<gene>
    <name evidence="2" type="ORF">AMSG_06394</name>
</gene>
<feature type="transmembrane region" description="Helical" evidence="1">
    <location>
        <begin position="111"/>
        <end position="132"/>
    </location>
</feature>
<feature type="transmembrane region" description="Helical" evidence="1">
    <location>
        <begin position="193"/>
        <end position="212"/>
    </location>
</feature>
<organism evidence="2 3">
    <name type="scientific">Thecamonas trahens ATCC 50062</name>
    <dbReference type="NCBI Taxonomy" id="461836"/>
    <lineage>
        <taxon>Eukaryota</taxon>
        <taxon>Apusozoa</taxon>
        <taxon>Apusomonadida</taxon>
        <taxon>Apusomonadidae</taxon>
        <taxon>Thecamonas</taxon>
    </lineage>
</organism>
<keyword evidence="1" id="KW-0812">Transmembrane</keyword>
<keyword evidence="1" id="KW-1133">Transmembrane helix</keyword>
<sequence length="553" mass="56789">MDEQSTTGEMRGMDDFNASARRYTSVLMASAAAMGAVHALLQARMRAMAAALGAPRLQAPFSLPYALLVVVLAGAVTGFAVGPARQVVVALAGGRASGAAAALADVVAAEAALASAVAMAGAGALLPFAYVYVEADGCCVRSAGSRGTAGRIYEASAVMVLAAAAALSLAFMAADGATSSEAWLASALRGWTLAGSALLLVALSRGLWMALVESLRALTTALVTLSSRRAPVAPAAARDMEREALLLRAERARAHGDEAAAVVAEAEAAALAAPARLPPSAAAAVWDGALALGHIALVLGTLAVPGLYVAQLSLYLAAPDIDDHTPGYIEAPRPALADSLPAPMTAVAMLYMSWRAWLGCFELPGVRQVLGAGLAPGSAGRDELDHALARGHSRTAVAVFDAAYIKHTVCVAYAAVLLSSASMRVPALLGFVPLPAASSAGEPDVLSAAVTAWIFNLGFLASIVPNGVSLFMRWLRDVWWHTILYGIVDAALINAYALYADASPCPAMTRVAFLYDIIDAVGSAPSRKWKLATAAINTSYYSSTAIDGRRDVC</sequence>
<feature type="transmembrane region" description="Helical" evidence="1">
    <location>
        <begin position="410"/>
        <end position="432"/>
    </location>
</feature>
<dbReference type="Proteomes" id="UP000054408">
    <property type="component" value="Unassembled WGS sequence"/>
</dbReference>
<protein>
    <submittedName>
        <fullName evidence="2">Uncharacterized protein</fullName>
    </submittedName>
</protein>
<dbReference type="EMBL" id="GL349460">
    <property type="protein sequence ID" value="KNC50239.1"/>
    <property type="molecule type" value="Genomic_DNA"/>
</dbReference>
<dbReference type="GeneID" id="25565558"/>
<feature type="transmembrane region" description="Helical" evidence="1">
    <location>
        <begin position="152"/>
        <end position="173"/>
    </location>
</feature>
<evidence type="ECO:0000313" key="2">
    <source>
        <dbReference type="EMBL" id="KNC50239.1"/>
    </source>
</evidence>
<feature type="transmembrane region" description="Helical" evidence="1">
    <location>
        <begin position="478"/>
        <end position="499"/>
    </location>
</feature>
<keyword evidence="3" id="KW-1185">Reference proteome</keyword>
<feature type="transmembrane region" description="Helical" evidence="1">
    <location>
        <begin position="452"/>
        <end position="471"/>
    </location>
</feature>
<evidence type="ECO:0000313" key="3">
    <source>
        <dbReference type="Proteomes" id="UP000054408"/>
    </source>
</evidence>
<accession>A0A0L0DD30</accession>
<proteinExistence type="predicted"/>
<evidence type="ECO:0000256" key="1">
    <source>
        <dbReference type="SAM" id="Phobius"/>
    </source>
</evidence>
<reference evidence="2 3" key="1">
    <citation type="submission" date="2010-05" db="EMBL/GenBank/DDBJ databases">
        <title>The Genome Sequence of Thecamonas trahens ATCC 50062.</title>
        <authorList>
            <consortium name="The Broad Institute Genome Sequencing Platform"/>
            <person name="Russ C."/>
            <person name="Cuomo C."/>
            <person name="Shea T."/>
            <person name="Young S.K."/>
            <person name="Zeng Q."/>
            <person name="Koehrsen M."/>
            <person name="Haas B."/>
            <person name="Borodovsky M."/>
            <person name="Guigo R."/>
            <person name="Alvarado L."/>
            <person name="Berlin A."/>
            <person name="Bochicchio J."/>
            <person name="Borenstein D."/>
            <person name="Chapman S."/>
            <person name="Chen Z."/>
            <person name="Freedman E."/>
            <person name="Gellesch M."/>
            <person name="Goldberg J."/>
            <person name="Griggs A."/>
            <person name="Gujja S."/>
            <person name="Heilman E."/>
            <person name="Heiman D."/>
            <person name="Hepburn T."/>
            <person name="Howarth C."/>
            <person name="Jen D."/>
            <person name="Larson L."/>
            <person name="Mehta T."/>
            <person name="Park D."/>
            <person name="Pearson M."/>
            <person name="Roberts A."/>
            <person name="Saif S."/>
            <person name="Shenoy N."/>
            <person name="Sisk P."/>
            <person name="Stolte C."/>
            <person name="Sykes S."/>
            <person name="Thomson T."/>
            <person name="Walk T."/>
            <person name="White J."/>
            <person name="Yandava C."/>
            <person name="Burger G."/>
            <person name="Gray M.W."/>
            <person name="Holland P.W.H."/>
            <person name="King N."/>
            <person name="Lang F.B.F."/>
            <person name="Roger A.J."/>
            <person name="Ruiz-Trillo I."/>
            <person name="Lander E."/>
            <person name="Nusbaum C."/>
        </authorList>
    </citation>
    <scope>NUCLEOTIDE SEQUENCE [LARGE SCALE GENOMIC DNA]</scope>
    <source>
        <strain evidence="2 3">ATCC 50062</strain>
    </source>
</reference>